<gene>
    <name evidence="4" type="ORF">R54839_PPFHFPJH_00568</name>
</gene>
<dbReference type="EMBL" id="CAUZLR010000002">
    <property type="protein sequence ID" value="CAK1233826.1"/>
    <property type="molecule type" value="Genomic_DNA"/>
</dbReference>
<dbReference type="InterPro" id="IPR010982">
    <property type="entry name" value="Lambda_DNA-bd_dom_sf"/>
</dbReference>
<dbReference type="SUPFAM" id="SSF47413">
    <property type="entry name" value="lambda repressor-like DNA-binding domains"/>
    <property type="match status" value="1"/>
</dbReference>
<proteinExistence type="predicted"/>
<accession>A0ABN9YNX7</accession>
<dbReference type="PANTHER" id="PTHR46558">
    <property type="entry name" value="TRACRIPTIONAL REGULATORY PROTEIN-RELATED-RELATED"/>
    <property type="match status" value="1"/>
</dbReference>
<dbReference type="InterPro" id="IPR001387">
    <property type="entry name" value="Cro/C1-type_HTH"/>
</dbReference>
<feature type="domain" description="HTH cro/C1-type" evidence="3">
    <location>
        <begin position="5"/>
        <end position="59"/>
    </location>
</feature>
<evidence type="ECO:0000256" key="1">
    <source>
        <dbReference type="ARBA" id="ARBA00023125"/>
    </source>
</evidence>
<dbReference type="Proteomes" id="UP001314261">
    <property type="component" value="Unassembled WGS sequence"/>
</dbReference>
<comment type="caution">
    <text evidence="4">The sequence shown here is derived from an EMBL/GenBank/DDBJ whole genome shotgun (WGS) entry which is preliminary data.</text>
</comment>
<dbReference type="CDD" id="cd00093">
    <property type="entry name" value="HTH_XRE"/>
    <property type="match status" value="1"/>
</dbReference>
<sequence length="223" mass="25435">MANRLKELRKEKGYTLNDIAQATGITRGTFNNYENGKTEPKLATWQKLADFFNVDVDYLQGLEVSEPTQNEELRKTLKNIISSVTPTIPAIQLSKAIENTTKTFNKIIYEATEKQNVQYSNDVHKLTKKLVHTINNENLSLPQNLYLSTVLETFFKADENSLNNLAFIIGCLGLAINDSSVFEDETFRPEMIKYFNELLDELDPSIPNSQKDTSDTEDEQQDK</sequence>
<keyword evidence="5" id="KW-1185">Reference proteome</keyword>
<evidence type="ECO:0000256" key="2">
    <source>
        <dbReference type="SAM" id="MobiDB-lite"/>
    </source>
</evidence>
<dbReference type="PROSITE" id="PS50943">
    <property type="entry name" value="HTH_CROC1"/>
    <property type="match status" value="1"/>
</dbReference>
<organism evidence="4 5">
    <name type="scientific">Fructobacillus fructosus</name>
    <dbReference type="NCBI Taxonomy" id="1631"/>
    <lineage>
        <taxon>Bacteria</taxon>
        <taxon>Bacillati</taxon>
        <taxon>Bacillota</taxon>
        <taxon>Bacilli</taxon>
        <taxon>Lactobacillales</taxon>
        <taxon>Lactobacillaceae</taxon>
        <taxon>Fructobacillus</taxon>
    </lineage>
</organism>
<evidence type="ECO:0000313" key="4">
    <source>
        <dbReference type="EMBL" id="CAK1233826.1"/>
    </source>
</evidence>
<dbReference type="Pfam" id="PF01381">
    <property type="entry name" value="HTH_3"/>
    <property type="match status" value="1"/>
</dbReference>
<dbReference type="PANTHER" id="PTHR46558:SF11">
    <property type="entry name" value="HTH-TYPE TRANSCRIPTIONAL REGULATOR XRE"/>
    <property type="match status" value="1"/>
</dbReference>
<keyword evidence="1" id="KW-0238">DNA-binding</keyword>
<feature type="region of interest" description="Disordered" evidence="2">
    <location>
        <begin position="203"/>
        <end position="223"/>
    </location>
</feature>
<reference evidence="4 5" key="1">
    <citation type="submission" date="2023-10" db="EMBL/GenBank/DDBJ databases">
        <authorList>
            <person name="Botero Cardona J."/>
        </authorList>
    </citation>
    <scope>NUCLEOTIDE SEQUENCE [LARGE SCALE GENOMIC DNA]</scope>
    <source>
        <strain evidence="4 5">R-54839</strain>
    </source>
</reference>
<evidence type="ECO:0000313" key="5">
    <source>
        <dbReference type="Proteomes" id="UP001314261"/>
    </source>
</evidence>
<dbReference type="Gene3D" id="1.10.260.40">
    <property type="entry name" value="lambda repressor-like DNA-binding domains"/>
    <property type="match status" value="1"/>
</dbReference>
<evidence type="ECO:0000259" key="3">
    <source>
        <dbReference type="PROSITE" id="PS50943"/>
    </source>
</evidence>
<name>A0ABN9YNX7_9LACO</name>
<dbReference type="RefSeq" id="WP_338345993.1">
    <property type="nucleotide sequence ID" value="NZ_CAUZLR010000002.1"/>
</dbReference>
<dbReference type="SMART" id="SM00530">
    <property type="entry name" value="HTH_XRE"/>
    <property type="match status" value="1"/>
</dbReference>
<protein>
    <submittedName>
        <fullName evidence="4">Contains XRE-family HTH domain (HipB)</fullName>
    </submittedName>
</protein>